<dbReference type="OrthoDB" id="9807064at2"/>
<dbReference type="AlphaFoldDB" id="A0A4R6V1K3"/>
<evidence type="ECO:0000259" key="6">
    <source>
        <dbReference type="PROSITE" id="PS51733"/>
    </source>
</evidence>
<name>A0A4R6V1K3_9ACTN</name>
<dbReference type="Pfam" id="PF02237">
    <property type="entry name" value="BPL_C"/>
    <property type="match status" value="1"/>
</dbReference>
<dbReference type="InterPro" id="IPR045864">
    <property type="entry name" value="aa-tRNA-synth_II/BPL/LPL"/>
</dbReference>
<evidence type="ECO:0000256" key="1">
    <source>
        <dbReference type="ARBA" id="ARBA00022598"/>
    </source>
</evidence>
<keyword evidence="8" id="KW-1185">Reference proteome</keyword>
<dbReference type="PANTHER" id="PTHR12835">
    <property type="entry name" value="BIOTIN PROTEIN LIGASE"/>
    <property type="match status" value="1"/>
</dbReference>
<dbReference type="Pfam" id="PF03099">
    <property type="entry name" value="BPL_LplA_LipB"/>
    <property type="match status" value="1"/>
</dbReference>
<dbReference type="CDD" id="cd16442">
    <property type="entry name" value="BPL"/>
    <property type="match status" value="1"/>
</dbReference>
<dbReference type="Gene3D" id="2.30.30.100">
    <property type="match status" value="1"/>
</dbReference>
<dbReference type="GO" id="GO:0004077">
    <property type="term" value="F:biotin--[biotin carboxyl-carrier protein] ligase activity"/>
    <property type="evidence" value="ECO:0007669"/>
    <property type="project" value="UniProtKB-EC"/>
</dbReference>
<protein>
    <recommendedName>
        <fullName evidence="5">biotin--[biotin carboxyl-carrier protein] ligase</fullName>
        <ecNumber evidence="5">6.3.4.15</ecNumber>
    </recommendedName>
</protein>
<accession>A0A4R6V1K3</accession>
<dbReference type="SUPFAM" id="SSF50037">
    <property type="entry name" value="C-terminal domain of transcriptional repressors"/>
    <property type="match status" value="1"/>
</dbReference>
<dbReference type="InterPro" id="IPR004408">
    <property type="entry name" value="Biotin_CoA_COase_ligase"/>
</dbReference>
<dbReference type="InterPro" id="IPR008988">
    <property type="entry name" value="Transcriptional_repressor_C"/>
</dbReference>
<dbReference type="NCBIfam" id="TIGR00121">
    <property type="entry name" value="birA_ligase"/>
    <property type="match status" value="1"/>
</dbReference>
<evidence type="ECO:0000256" key="2">
    <source>
        <dbReference type="ARBA" id="ARBA00022741"/>
    </source>
</evidence>
<dbReference type="EC" id="6.3.4.15" evidence="5"/>
<dbReference type="GO" id="GO:0005737">
    <property type="term" value="C:cytoplasm"/>
    <property type="evidence" value="ECO:0007669"/>
    <property type="project" value="TreeGrafter"/>
</dbReference>
<dbReference type="GO" id="GO:0005524">
    <property type="term" value="F:ATP binding"/>
    <property type="evidence" value="ECO:0007669"/>
    <property type="project" value="UniProtKB-KW"/>
</dbReference>
<dbReference type="PROSITE" id="PS51733">
    <property type="entry name" value="BPL_LPL_CATALYTIC"/>
    <property type="match status" value="1"/>
</dbReference>
<feature type="domain" description="BPL/LPL catalytic" evidence="6">
    <location>
        <begin position="23"/>
        <end position="205"/>
    </location>
</feature>
<organism evidence="7 8">
    <name type="scientific">Actinorugispora endophytica</name>
    <dbReference type="NCBI Taxonomy" id="1605990"/>
    <lineage>
        <taxon>Bacteria</taxon>
        <taxon>Bacillati</taxon>
        <taxon>Actinomycetota</taxon>
        <taxon>Actinomycetes</taxon>
        <taxon>Streptosporangiales</taxon>
        <taxon>Nocardiopsidaceae</taxon>
        <taxon>Actinorugispora</taxon>
    </lineage>
</organism>
<evidence type="ECO:0000256" key="3">
    <source>
        <dbReference type="ARBA" id="ARBA00022840"/>
    </source>
</evidence>
<evidence type="ECO:0000256" key="4">
    <source>
        <dbReference type="ARBA" id="ARBA00023267"/>
    </source>
</evidence>
<dbReference type="InterPro" id="IPR004143">
    <property type="entry name" value="BPL_LPL_catalytic"/>
</dbReference>
<keyword evidence="1 7" id="KW-0436">Ligase</keyword>
<evidence type="ECO:0000313" key="7">
    <source>
        <dbReference type="EMBL" id="TDQ51895.1"/>
    </source>
</evidence>
<evidence type="ECO:0000313" key="8">
    <source>
        <dbReference type="Proteomes" id="UP000295281"/>
    </source>
</evidence>
<proteinExistence type="predicted"/>
<dbReference type="PANTHER" id="PTHR12835:SF5">
    <property type="entry name" value="BIOTIN--PROTEIN LIGASE"/>
    <property type="match status" value="1"/>
</dbReference>
<reference evidence="7 8" key="1">
    <citation type="submission" date="2019-03" db="EMBL/GenBank/DDBJ databases">
        <title>Genomic Encyclopedia of Type Strains, Phase IV (KMG-IV): sequencing the most valuable type-strain genomes for metagenomic binning, comparative biology and taxonomic classification.</title>
        <authorList>
            <person name="Goeker M."/>
        </authorList>
    </citation>
    <scope>NUCLEOTIDE SEQUENCE [LARGE SCALE GENOMIC DNA]</scope>
    <source>
        <strain evidence="7 8">DSM 46770</strain>
    </source>
</reference>
<keyword evidence="2" id="KW-0547">Nucleotide-binding</keyword>
<sequence length="278" mass="28625">MPSSPYSDLDRPPLDQAALERALVRPGALWTGIDVTASTGSTNTELAARARGGAAEGTVLVTEHQTAGRGRLDRTFETPARAALTFSVLLRPGVPPHRYGWLPLITGVAAVRGLERVAGVGASLKWPNDVLLGDRKLAGILSEAVTGPEGAAVVVGTGINVSQTEDELPVPTATSLTVADAPCVDRDPLLRAVLRAFAERYAAWTGHGGDAEAAGLAEEYRDCCATIGRAVRAHLPGGRLLEGAATGVDADGRLTVRAADGTGTHLSAGDVVHVRPGG</sequence>
<keyword evidence="4" id="KW-0092">Biotin</keyword>
<dbReference type="Proteomes" id="UP000295281">
    <property type="component" value="Unassembled WGS sequence"/>
</dbReference>
<dbReference type="SUPFAM" id="SSF55681">
    <property type="entry name" value="Class II aaRS and biotin synthetases"/>
    <property type="match status" value="1"/>
</dbReference>
<evidence type="ECO:0000256" key="5">
    <source>
        <dbReference type="ARBA" id="ARBA00024227"/>
    </source>
</evidence>
<dbReference type="RefSeq" id="WP_133741827.1">
    <property type="nucleotide sequence ID" value="NZ_SNYN01000009.1"/>
</dbReference>
<dbReference type="EMBL" id="SNYN01000009">
    <property type="protein sequence ID" value="TDQ51895.1"/>
    <property type="molecule type" value="Genomic_DNA"/>
</dbReference>
<dbReference type="InterPro" id="IPR003142">
    <property type="entry name" value="BPL_C"/>
</dbReference>
<keyword evidence="3" id="KW-0067">ATP-binding</keyword>
<gene>
    <name evidence="7" type="ORF">EV190_1095</name>
</gene>
<comment type="caution">
    <text evidence="7">The sequence shown here is derived from an EMBL/GenBank/DDBJ whole genome shotgun (WGS) entry which is preliminary data.</text>
</comment>
<dbReference type="Gene3D" id="3.30.930.10">
    <property type="entry name" value="Bira Bifunctional Protein, Domain 2"/>
    <property type="match status" value="1"/>
</dbReference>